<keyword evidence="3" id="KW-0030">Aminoacyl-tRNA synthetase</keyword>
<gene>
    <name evidence="3" type="ORF">F3F73_05640</name>
</gene>
<name>A0A7J4XLN6_9BACE</name>
<dbReference type="RefSeq" id="WP_130058461.1">
    <property type="nucleotide sequence ID" value="NZ_RCXT01000003.1"/>
</dbReference>
<dbReference type="InterPro" id="IPR040285">
    <property type="entry name" value="ProX/PRXD1"/>
</dbReference>
<keyword evidence="3" id="KW-0436">Ligase</keyword>
<accession>A0A7J4XLN6</accession>
<dbReference type="PANTHER" id="PTHR31423:SF3">
    <property type="entry name" value="PROLYL-TRNA SYNTHETASE ASSOCIATED DOMAIN-CONTAINING PROTEIN 1-RELATED"/>
    <property type="match status" value="1"/>
</dbReference>
<dbReference type="Pfam" id="PF04073">
    <property type="entry name" value="tRNA_edit"/>
    <property type="match status" value="1"/>
</dbReference>
<dbReference type="Proteomes" id="UP000422221">
    <property type="component" value="Unassembled WGS sequence"/>
</dbReference>
<organism evidence="3 4">
    <name type="scientific">Bacteroides salyersiae</name>
    <dbReference type="NCBI Taxonomy" id="291644"/>
    <lineage>
        <taxon>Bacteria</taxon>
        <taxon>Pseudomonadati</taxon>
        <taxon>Bacteroidota</taxon>
        <taxon>Bacteroidia</taxon>
        <taxon>Bacteroidales</taxon>
        <taxon>Bacteroidaceae</taxon>
        <taxon>Bacteroides</taxon>
    </lineage>
</organism>
<dbReference type="InterPro" id="IPR036754">
    <property type="entry name" value="YbaK/aa-tRNA-synt-asso_dom_sf"/>
</dbReference>
<evidence type="ECO:0000259" key="2">
    <source>
        <dbReference type="Pfam" id="PF04073"/>
    </source>
</evidence>
<dbReference type="AlphaFoldDB" id="A0A7J4XLN6"/>
<proteinExistence type="inferred from homology"/>
<dbReference type="PANTHER" id="PTHR31423">
    <property type="entry name" value="YBAK DOMAIN-CONTAINING PROTEIN"/>
    <property type="match status" value="1"/>
</dbReference>
<dbReference type="EMBL" id="VWMK01000004">
    <property type="protein sequence ID" value="KAA3767879.1"/>
    <property type="molecule type" value="Genomic_DNA"/>
</dbReference>
<feature type="domain" description="YbaK/aminoacyl-tRNA synthetase-associated" evidence="2">
    <location>
        <begin position="26"/>
        <end position="149"/>
    </location>
</feature>
<dbReference type="SUPFAM" id="SSF55826">
    <property type="entry name" value="YbaK/ProRS associated domain"/>
    <property type="match status" value="1"/>
</dbReference>
<reference evidence="3 4" key="1">
    <citation type="journal article" date="2019" name="Nat. Med.">
        <title>A library of human gut bacterial isolates paired with longitudinal multiomics data enables mechanistic microbiome research.</title>
        <authorList>
            <person name="Poyet M."/>
            <person name="Groussin M."/>
            <person name="Gibbons S.M."/>
            <person name="Avila-Pacheco J."/>
            <person name="Jiang X."/>
            <person name="Kearney S.M."/>
            <person name="Perrotta A.R."/>
            <person name="Berdy B."/>
            <person name="Zhao S."/>
            <person name="Lieberman T.D."/>
            <person name="Swanson P.K."/>
            <person name="Smith M."/>
            <person name="Roesemann S."/>
            <person name="Alexander J.E."/>
            <person name="Rich S.A."/>
            <person name="Livny J."/>
            <person name="Vlamakis H."/>
            <person name="Clish C."/>
            <person name="Bullock K."/>
            <person name="Deik A."/>
            <person name="Scott J."/>
            <person name="Pierce K.A."/>
            <person name="Xavier R.J."/>
            <person name="Alm E.J."/>
        </authorList>
    </citation>
    <scope>NUCLEOTIDE SEQUENCE [LARGE SCALE GENOMIC DNA]</scope>
    <source>
        <strain evidence="3 4">BIOML-A10</strain>
    </source>
</reference>
<protein>
    <submittedName>
        <fullName evidence="3">Prolyl-tRNA synthetase associated domain-containing protein</fullName>
    </submittedName>
</protein>
<comment type="caution">
    <text evidence="3">The sequence shown here is derived from an EMBL/GenBank/DDBJ whole genome shotgun (WGS) entry which is preliminary data.</text>
</comment>
<evidence type="ECO:0000313" key="4">
    <source>
        <dbReference type="Proteomes" id="UP000422221"/>
    </source>
</evidence>
<dbReference type="GO" id="GO:0004812">
    <property type="term" value="F:aminoacyl-tRNA ligase activity"/>
    <property type="evidence" value="ECO:0007669"/>
    <property type="project" value="UniProtKB-KW"/>
</dbReference>
<sequence length="164" mass="18403">MDIDKKEYICGVLKILGISYESLLHAPIMTVAEGTGIAEELGVPPCKNLFLVNKQKEYFLYLLPGNKKLLAKLLAEQVDSSHLSFASHEEMEQLLLTSPGAVSILGLINDKENKVQLLIDVDVMHMDYISCHPCVNTCSLRLKTIDILKILLPAISHDYYRIVY</sequence>
<comment type="similarity">
    <text evidence="1">Belongs to the PRORSD1 family.</text>
</comment>
<dbReference type="Gene3D" id="3.90.960.10">
    <property type="entry name" value="YbaK/aminoacyl-tRNA synthetase-associated domain"/>
    <property type="match status" value="1"/>
</dbReference>
<evidence type="ECO:0000313" key="3">
    <source>
        <dbReference type="EMBL" id="KAA3767879.1"/>
    </source>
</evidence>
<dbReference type="GO" id="GO:0002161">
    <property type="term" value="F:aminoacyl-tRNA deacylase activity"/>
    <property type="evidence" value="ECO:0007669"/>
    <property type="project" value="InterPro"/>
</dbReference>
<evidence type="ECO:0000256" key="1">
    <source>
        <dbReference type="ARBA" id="ARBA00010201"/>
    </source>
</evidence>
<dbReference type="InterPro" id="IPR007214">
    <property type="entry name" value="YbaK/aa-tRNA-synth-assoc-dom"/>
</dbReference>